<dbReference type="eggNOG" id="COG4583">
    <property type="taxonomic scope" value="Bacteria"/>
</dbReference>
<dbReference type="EMBL" id="CP001751">
    <property type="protein sequence ID" value="ADE38483.1"/>
    <property type="molecule type" value="Genomic_DNA"/>
</dbReference>
<dbReference type="SUPFAM" id="SSF103025">
    <property type="entry name" value="Folate-binding domain"/>
    <property type="match status" value="1"/>
</dbReference>
<keyword evidence="2" id="KW-1185">Reference proteome</keyword>
<dbReference type="OrthoDB" id="7356349at2"/>
<dbReference type="HOGENOM" id="CLU_114076_2_0_5"/>
<dbReference type="Gene3D" id="3.30.70.1520">
    <property type="entry name" value="Heterotetrameric sarcosine oxidase"/>
    <property type="match status" value="1"/>
</dbReference>
<dbReference type="InterPro" id="IPR027266">
    <property type="entry name" value="TrmE/GcvT-like"/>
</dbReference>
<dbReference type="GO" id="GO:0008115">
    <property type="term" value="F:sarcosine oxidase activity"/>
    <property type="evidence" value="ECO:0007669"/>
    <property type="project" value="UniProtKB-EC"/>
</dbReference>
<gene>
    <name evidence="1" type="ordered locus">SAR116_0240</name>
</gene>
<accession>D5BPK1</accession>
<dbReference type="Gene3D" id="3.30.1360.120">
    <property type="entry name" value="Probable tRNA modification gtpase trme, domain 1"/>
    <property type="match status" value="1"/>
</dbReference>
<dbReference type="AlphaFoldDB" id="D5BPK1"/>
<evidence type="ECO:0000313" key="1">
    <source>
        <dbReference type="EMBL" id="ADE38483.1"/>
    </source>
</evidence>
<organism evidence="1 2">
    <name type="scientific">Puniceispirillum marinum (strain IMCC1322)</name>
    <dbReference type="NCBI Taxonomy" id="488538"/>
    <lineage>
        <taxon>Bacteria</taxon>
        <taxon>Pseudomonadati</taxon>
        <taxon>Pseudomonadota</taxon>
        <taxon>Alphaproteobacteria</taxon>
        <taxon>Candidatus Puniceispirillales</taxon>
        <taxon>Candidatus Puniceispirillaceae</taxon>
        <taxon>Candidatus Puniceispirillum</taxon>
    </lineage>
</organism>
<evidence type="ECO:0000313" key="2">
    <source>
        <dbReference type="Proteomes" id="UP000007460"/>
    </source>
</evidence>
<dbReference type="KEGG" id="apb:SAR116_0240"/>
<dbReference type="Proteomes" id="UP000007460">
    <property type="component" value="Chromosome"/>
</dbReference>
<reference evidence="1 2" key="1">
    <citation type="journal article" date="2010" name="J. Bacteriol.">
        <title>Complete genome sequence of "Candidatus Puniceispirillum marinum" IMCC1322, a representative of the SAR116 clade in the Alphaproteobacteria.</title>
        <authorList>
            <person name="Oh H.M."/>
            <person name="Kwon K.K."/>
            <person name="Kang I."/>
            <person name="Kang S.G."/>
            <person name="Lee J.H."/>
            <person name="Kim S.J."/>
            <person name="Cho J.C."/>
        </authorList>
    </citation>
    <scope>NUCLEOTIDE SEQUENCE [LARGE SCALE GENOMIC DNA]</scope>
    <source>
        <strain evidence="1 2">IMCC1322</strain>
    </source>
</reference>
<sequence>MHDLAPLHALGGHSPQIDVYDRVTLAENADFAYVSIAAHAGGKDKLSKIAGKVIGVTLPLPEQMTHHDDISAIWTGPDQWMVEAPIESHETMADDLTIKLAGIAAVTEQNDSFVRFDLTGELCVNILERLCAVNSRQMPYNSATRTAIEHISCFILHRSVGYFSILGARSSAKSLHHNLINSIKSVV</sequence>
<dbReference type="RefSeq" id="WP_013045113.1">
    <property type="nucleotide sequence ID" value="NC_014010.1"/>
</dbReference>
<keyword evidence="1" id="KW-0560">Oxidoreductase</keyword>
<name>D5BPK1_PUNMI</name>
<dbReference type="EC" id="1.5.3.1" evidence="1"/>
<proteinExistence type="predicted"/>
<dbReference type="STRING" id="488538.SAR116_0240"/>
<protein>
    <submittedName>
        <fullName evidence="1">Sarcosine oxidase, gamma subunit</fullName>
        <ecNumber evidence="1">1.5.3.1</ecNumber>
    </submittedName>
</protein>